<feature type="transmembrane region" description="Helical" evidence="1">
    <location>
        <begin position="130"/>
        <end position="153"/>
    </location>
</feature>
<keyword evidence="1" id="KW-0812">Transmembrane</keyword>
<evidence type="ECO:0000313" key="2">
    <source>
        <dbReference type="EMBL" id="MBB6646831.1"/>
    </source>
</evidence>
<feature type="transmembrane region" description="Helical" evidence="1">
    <location>
        <begin position="88"/>
        <end position="109"/>
    </location>
</feature>
<gene>
    <name evidence="2" type="ORF">H5V44_11130</name>
</gene>
<dbReference type="RefSeq" id="WP_185193176.1">
    <property type="nucleotide sequence ID" value="NZ_JACKXD010000003.1"/>
</dbReference>
<evidence type="ECO:0000313" key="3">
    <source>
        <dbReference type="Proteomes" id="UP000546257"/>
    </source>
</evidence>
<sequence>MLTLQTASAELGSQLFTLIVLALSAGLIGAIGGAVVRRFEDPAGKYRLLYVLVLLPATLGAYAFLTLAELGPSAAAWFALESGFVADAFANLVEFLAAGIVWLTAYAPTIPNMRDDRGLDSSASDVFQRMARYVLTASAILAVVVTPFVGAGLPLPV</sequence>
<accession>A0A7J9SNP9</accession>
<proteinExistence type="predicted"/>
<organism evidence="2 3">
    <name type="scientific">Halobellus ruber</name>
    <dbReference type="NCBI Taxonomy" id="2761102"/>
    <lineage>
        <taxon>Archaea</taxon>
        <taxon>Methanobacteriati</taxon>
        <taxon>Methanobacteriota</taxon>
        <taxon>Stenosarchaea group</taxon>
        <taxon>Halobacteria</taxon>
        <taxon>Halobacteriales</taxon>
        <taxon>Haloferacaceae</taxon>
        <taxon>Halobellus</taxon>
    </lineage>
</organism>
<name>A0A7J9SNP9_9EURY</name>
<feature type="transmembrane region" description="Helical" evidence="1">
    <location>
        <begin position="15"/>
        <end position="36"/>
    </location>
</feature>
<reference evidence="2 3" key="1">
    <citation type="submission" date="2020-08" db="EMBL/GenBank/DDBJ databases">
        <authorList>
            <person name="Seo M.-J."/>
        </authorList>
    </citation>
    <scope>NUCLEOTIDE SEQUENCE [LARGE SCALE GENOMIC DNA]</scope>
    <source>
        <strain evidence="2 3">MBLA0160</strain>
    </source>
</reference>
<comment type="caution">
    <text evidence="2">The sequence shown here is derived from an EMBL/GenBank/DDBJ whole genome shotgun (WGS) entry which is preliminary data.</text>
</comment>
<evidence type="ECO:0000256" key="1">
    <source>
        <dbReference type="SAM" id="Phobius"/>
    </source>
</evidence>
<dbReference type="AlphaFoldDB" id="A0A7J9SNP9"/>
<dbReference type="Proteomes" id="UP000546257">
    <property type="component" value="Unassembled WGS sequence"/>
</dbReference>
<protein>
    <submittedName>
        <fullName evidence="2">Uncharacterized protein</fullName>
    </submittedName>
</protein>
<feature type="transmembrane region" description="Helical" evidence="1">
    <location>
        <begin position="48"/>
        <end position="68"/>
    </location>
</feature>
<dbReference type="EMBL" id="JACKXD010000003">
    <property type="protein sequence ID" value="MBB6646831.1"/>
    <property type="molecule type" value="Genomic_DNA"/>
</dbReference>
<keyword evidence="1" id="KW-1133">Transmembrane helix</keyword>
<keyword evidence="3" id="KW-1185">Reference proteome</keyword>
<keyword evidence="1" id="KW-0472">Membrane</keyword>